<dbReference type="SMART" id="SM01328">
    <property type="entry name" value="zf-3CxxC"/>
    <property type="match status" value="1"/>
</dbReference>
<dbReference type="GO" id="GO:0008270">
    <property type="term" value="F:zinc ion binding"/>
    <property type="evidence" value="ECO:0007669"/>
    <property type="project" value="UniProtKB-KW"/>
</dbReference>
<keyword evidence="5" id="KW-0862">Zinc</keyword>
<keyword evidence="6" id="KW-1133">Transmembrane helix</keyword>
<reference evidence="10 11" key="1">
    <citation type="submission" date="2025-04" db="UniProtKB">
        <authorList>
            <consortium name="RefSeq"/>
        </authorList>
    </citation>
    <scope>IDENTIFICATION</scope>
    <source>
        <tissue evidence="10 11">Gonad</tissue>
    </source>
</reference>
<dbReference type="AlphaFoldDB" id="A0A6P5A817"/>
<evidence type="ECO:0000256" key="6">
    <source>
        <dbReference type="ARBA" id="ARBA00022989"/>
    </source>
</evidence>
<dbReference type="RefSeq" id="XP_019645738.1">
    <property type="nucleotide sequence ID" value="XM_019790179.1"/>
</dbReference>
<keyword evidence="2" id="KW-0812">Transmembrane</keyword>
<evidence type="ECO:0000256" key="2">
    <source>
        <dbReference type="ARBA" id="ARBA00022692"/>
    </source>
</evidence>
<evidence type="ECO:0000256" key="1">
    <source>
        <dbReference type="ARBA" id="ARBA00004167"/>
    </source>
</evidence>
<sequence length="161" mass="19086">MAAQQDWLNAFNTEICKDFDEKWILSEVEDLPNDQGWRRFTDKAKVKFKCSHCDNKWTSLKGQVIFLYRLKPKRKKGEVKMFLPGQMCRYCDEDFESPKWYNKEMLKVLGNLQQMIDWKLYGGDRPERLNKGQRGGRMRSRHESDKCQACRMGICGKSDTN</sequence>
<dbReference type="InterPro" id="IPR026096">
    <property type="entry name" value="R-trans_p"/>
</dbReference>
<evidence type="ECO:0000256" key="7">
    <source>
        <dbReference type="ARBA" id="ARBA00023136"/>
    </source>
</evidence>
<name>A0A6P5A817_BRABE</name>
<dbReference type="GO" id="GO:0016020">
    <property type="term" value="C:membrane"/>
    <property type="evidence" value="ECO:0007669"/>
    <property type="project" value="UniProtKB-SubCell"/>
</dbReference>
<evidence type="ECO:0000313" key="9">
    <source>
        <dbReference type="Proteomes" id="UP000515135"/>
    </source>
</evidence>
<evidence type="ECO:0000259" key="8">
    <source>
        <dbReference type="SMART" id="SM01328"/>
    </source>
</evidence>
<comment type="subcellular location">
    <subcellularLocation>
        <location evidence="1">Membrane</location>
        <topology evidence="1">Single-pass membrane protein</topology>
    </subcellularLocation>
</comment>
<organism evidence="9 11">
    <name type="scientific">Branchiostoma belcheri</name>
    <name type="common">Amphioxus</name>
    <dbReference type="NCBI Taxonomy" id="7741"/>
    <lineage>
        <taxon>Eukaryota</taxon>
        <taxon>Metazoa</taxon>
        <taxon>Chordata</taxon>
        <taxon>Cephalochordata</taxon>
        <taxon>Leptocardii</taxon>
        <taxon>Amphioxiformes</taxon>
        <taxon>Branchiostomatidae</taxon>
        <taxon>Branchiostoma</taxon>
    </lineage>
</organism>
<evidence type="ECO:0000313" key="11">
    <source>
        <dbReference type="RefSeq" id="XP_019645738.1"/>
    </source>
</evidence>
<evidence type="ECO:0000256" key="4">
    <source>
        <dbReference type="ARBA" id="ARBA00022771"/>
    </source>
</evidence>
<dbReference type="InterPro" id="IPR027377">
    <property type="entry name" value="ZAR1/RTP1-5-like_Znf-3CxxC"/>
</dbReference>
<gene>
    <name evidence="10 11" type="primary">LOC109486351</name>
</gene>
<proteinExistence type="predicted"/>
<dbReference type="Proteomes" id="UP000515135">
    <property type="component" value="Unplaced"/>
</dbReference>
<dbReference type="RefSeq" id="XP_019645737.1">
    <property type="nucleotide sequence ID" value="XM_019790178.1"/>
</dbReference>
<keyword evidence="3" id="KW-0479">Metal-binding</keyword>
<dbReference type="GeneID" id="109486351"/>
<evidence type="ECO:0000256" key="3">
    <source>
        <dbReference type="ARBA" id="ARBA00022723"/>
    </source>
</evidence>
<keyword evidence="4" id="KW-0863">Zinc-finger</keyword>
<keyword evidence="9" id="KW-1185">Reference proteome</keyword>
<dbReference type="GO" id="GO:0006612">
    <property type="term" value="P:protein targeting to membrane"/>
    <property type="evidence" value="ECO:0007669"/>
    <property type="project" value="TreeGrafter"/>
</dbReference>
<evidence type="ECO:0000256" key="5">
    <source>
        <dbReference type="ARBA" id="ARBA00022833"/>
    </source>
</evidence>
<dbReference type="GO" id="GO:0051205">
    <property type="term" value="P:protein insertion into membrane"/>
    <property type="evidence" value="ECO:0007669"/>
    <property type="project" value="TreeGrafter"/>
</dbReference>
<dbReference type="KEGG" id="bbel:109486351"/>
<dbReference type="PANTHER" id="PTHR14402:SF10">
    <property type="entry name" value="3CXXC-TYPE DOMAIN-CONTAINING PROTEIN"/>
    <property type="match status" value="1"/>
</dbReference>
<accession>A0A6P5A817</accession>
<keyword evidence="7" id="KW-0472">Membrane</keyword>
<dbReference type="Pfam" id="PF13695">
    <property type="entry name" value="Zn_ribbon_3CxxC"/>
    <property type="match status" value="1"/>
</dbReference>
<evidence type="ECO:0000313" key="10">
    <source>
        <dbReference type="RefSeq" id="XP_019645737.1"/>
    </source>
</evidence>
<feature type="domain" description="3CxxC-type" evidence="8">
    <location>
        <begin position="43"/>
        <end position="153"/>
    </location>
</feature>
<dbReference type="OrthoDB" id="8121437at2759"/>
<dbReference type="GO" id="GO:0031849">
    <property type="term" value="F:olfactory receptor binding"/>
    <property type="evidence" value="ECO:0007669"/>
    <property type="project" value="TreeGrafter"/>
</dbReference>
<protein>
    <submittedName>
        <fullName evidence="10 11">Receptor-transporting protein 4-like</fullName>
    </submittedName>
</protein>
<dbReference type="PANTHER" id="PTHR14402">
    <property type="entry name" value="RECEPTOR TRANSPORTING PROTEIN"/>
    <property type="match status" value="1"/>
</dbReference>